<evidence type="ECO:0000259" key="1">
    <source>
        <dbReference type="Pfam" id="PF01850"/>
    </source>
</evidence>
<comment type="caution">
    <text evidence="2">The sequence shown here is derived from an EMBL/GenBank/DDBJ whole genome shotgun (WGS) entry which is preliminary data.</text>
</comment>
<dbReference type="EMBL" id="JAUJEA010000007">
    <property type="protein sequence ID" value="MDN5203316.1"/>
    <property type="molecule type" value="Genomic_DNA"/>
</dbReference>
<dbReference type="Gene3D" id="3.40.50.1010">
    <property type="entry name" value="5'-nuclease"/>
    <property type="match status" value="1"/>
</dbReference>
<organism evidence="2 3">
    <name type="scientific">Splendidivirga corallicola</name>
    <dbReference type="NCBI Taxonomy" id="3051826"/>
    <lineage>
        <taxon>Bacteria</taxon>
        <taxon>Pseudomonadati</taxon>
        <taxon>Bacteroidota</taxon>
        <taxon>Cytophagia</taxon>
        <taxon>Cytophagales</taxon>
        <taxon>Splendidivirgaceae</taxon>
        <taxon>Splendidivirga</taxon>
    </lineage>
</organism>
<dbReference type="RefSeq" id="WP_346753340.1">
    <property type="nucleotide sequence ID" value="NZ_JAUJEA010000007.1"/>
</dbReference>
<reference evidence="2" key="1">
    <citation type="submission" date="2023-06" db="EMBL/GenBank/DDBJ databases">
        <title>Genomic of Parafulvivirga corallium.</title>
        <authorList>
            <person name="Wang G."/>
        </authorList>
    </citation>
    <scope>NUCLEOTIDE SEQUENCE</scope>
    <source>
        <strain evidence="2">BMA10</strain>
    </source>
</reference>
<name>A0ABT8KRD3_9BACT</name>
<evidence type="ECO:0000313" key="2">
    <source>
        <dbReference type="EMBL" id="MDN5203316.1"/>
    </source>
</evidence>
<accession>A0ABT8KRD3</accession>
<dbReference type="Pfam" id="PF01850">
    <property type="entry name" value="PIN"/>
    <property type="match status" value="1"/>
</dbReference>
<feature type="domain" description="PIN" evidence="1">
    <location>
        <begin position="8"/>
        <end position="37"/>
    </location>
</feature>
<dbReference type="SUPFAM" id="SSF88723">
    <property type="entry name" value="PIN domain-like"/>
    <property type="match status" value="1"/>
</dbReference>
<gene>
    <name evidence="2" type="ORF">QQ008_18155</name>
</gene>
<keyword evidence="3" id="KW-1185">Reference proteome</keyword>
<sequence>MGSSAKNMGKNDLWIAATAFVAKAELITMDGDFDHLNGEFLTVHKY</sequence>
<dbReference type="Proteomes" id="UP001172082">
    <property type="component" value="Unassembled WGS sequence"/>
</dbReference>
<dbReference type="InterPro" id="IPR029060">
    <property type="entry name" value="PIN-like_dom_sf"/>
</dbReference>
<protein>
    <recommendedName>
        <fullName evidence="1">PIN domain-containing protein</fullName>
    </recommendedName>
</protein>
<dbReference type="InterPro" id="IPR002716">
    <property type="entry name" value="PIN_dom"/>
</dbReference>
<proteinExistence type="predicted"/>
<evidence type="ECO:0000313" key="3">
    <source>
        <dbReference type="Proteomes" id="UP001172082"/>
    </source>
</evidence>